<comment type="caution">
    <text evidence="3">The sequence shown here is derived from an EMBL/GenBank/DDBJ whole genome shotgun (WGS) entry which is preliminary data.</text>
</comment>
<feature type="compositionally biased region" description="Polar residues" evidence="1">
    <location>
        <begin position="321"/>
        <end position="340"/>
    </location>
</feature>
<proteinExistence type="predicted"/>
<keyword evidence="2" id="KW-0472">Membrane</keyword>
<evidence type="ECO:0000313" key="3">
    <source>
        <dbReference type="EMBL" id="KAK4172886.1"/>
    </source>
</evidence>
<dbReference type="Proteomes" id="UP001302321">
    <property type="component" value="Unassembled WGS sequence"/>
</dbReference>
<gene>
    <name evidence="3" type="ORF">QBC36DRAFT_381421</name>
</gene>
<sequence>MLTKRKDGRNRGFGGHIRMPATSNGFNLGEAWQKTEDFIKKAAAQESREGVEKEKERERQRQQEDVERKRKKAEEERKSLADADAQRNAPTTATTKSKNEPGTTVSKDRPNITSKVEKQPQIDASRTITVKSSSVVPEDSPRLTTTIEAEVGTEDLTFSSIVTSPTSGTKTPEPPTTTDLGVPTAAPQHSLNAGQIAAIVISSIGLVIILLIAIFLFLRFRRHHQHPSSPTPSNPVPLPPNYSHPYNQIYSSPASLPPQTPYQHADVVKPRPTISRWLSQVRAETQPHPGNPPSVSLPSSSSHSGSGGRGRIGGQPDMISDISSQISGFTHPTVTVSSGGRSFRPPTQLRPPTGSSVDTGSPGRRDMKPVYPSIYISPATATNSSGSVSTEGLLPAFPLPPGRLMGEVGVGELVSPLSPSPVESFEADSGLGMGNGARLSGLGVQEEYEQDYEVGGVKRGSWETDASLEELEAKRRPG</sequence>
<feature type="compositionally biased region" description="Basic and acidic residues" evidence="1">
    <location>
        <begin position="46"/>
        <end position="85"/>
    </location>
</feature>
<evidence type="ECO:0000313" key="4">
    <source>
        <dbReference type="Proteomes" id="UP001302321"/>
    </source>
</evidence>
<feature type="compositionally biased region" description="Low complexity" evidence="1">
    <location>
        <begin position="293"/>
        <end position="304"/>
    </location>
</feature>
<dbReference type="AlphaFoldDB" id="A0AAN6W0K3"/>
<keyword evidence="2" id="KW-1133">Transmembrane helix</keyword>
<reference evidence="3" key="2">
    <citation type="submission" date="2023-05" db="EMBL/GenBank/DDBJ databases">
        <authorList>
            <consortium name="Lawrence Berkeley National Laboratory"/>
            <person name="Steindorff A."/>
            <person name="Hensen N."/>
            <person name="Bonometti L."/>
            <person name="Westerberg I."/>
            <person name="Brannstrom I.O."/>
            <person name="Guillou S."/>
            <person name="Cros-Aarteil S."/>
            <person name="Calhoun S."/>
            <person name="Haridas S."/>
            <person name="Kuo A."/>
            <person name="Mondo S."/>
            <person name="Pangilinan J."/>
            <person name="Riley R."/>
            <person name="Labutti K."/>
            <person name="Andreopoulos B."/>
            <person name="Lipzen A."/>
            <person name="Chen C."/>
            <person name="Yanf M."/>
            <person name="Daum C."/>
            <person name="Ng V."/>
            <person name="Clum A."/>
            <person name="Ohm R."/>
            <person name="Martin F."/>
            <person name="Silar P."/>
            <person name="Natvig D."/>
            <person name="Lalanne C."/>
            <person name="Gautier V."/>
            <person name="Ament-Velasquez S.L."/>
            <person name="Kruys A."/>
            <person name="Hutchinson M.I."/>
            <person name="Powell A.J."/>
            <person name="Barry K."/>
            <person name="Miller A.N."/>
            <person name="Grigoriev I.V."/>
            <person name="Debuchy R."/>
            <person name="Gladieux P."/>
            <person name="Thoren M.H."/>
            <person name="Johannesson H."/>
        </authorList>
    </citation>
    <scope>NUCLEOTIDE SEQUENCE</scope>
    <source>
        <strain evidence="3">CBS 892.96</strain>
    </source>
</reference>
<feature type="compositionally biased region" description="Polar residues" evidence="1">
    <location>
        <begin position="88"/>
        <end position="105"/>
    </location>
</feature>
<dbReference type="EMBL" id="MU866385">
    <property type="protein sequence ID" value="KAK4172886.1"/>
    <property type="molecule type" value="Genomic_DNA"/>
</dbReference>
<dbReference type="CDD" id="cd12087">
    <property type="entry name" value="TM_EGFR-like"/>
    <property type="match status" value="1"/>
</dbReference>
<feature type="transmembrane region" description="Helical" evidence="2">
    <location>
        <begin position="196"/>
        <end position="218"/>
    </location>
</feature>
<accession>A0AAN6W0K3</accession>
<keyword evidence="4" id="KW-1185">Reference proteome</keyword>
<evidence type="ECO:0000256" key="1">
    <source>
        <dbReference type="SAM" id="MobiDB-lite"/>
    </source>
</evidence>
<protein>
    <submittedName>
        <fullName evidence="3">Uncharacterized protein</fullName>
    </submittedName>
</protein>
<feature type="region of interest" description="Disordered" evidence="1">
    <location>
        <begin position="224"/>
        <end position="269"/>
    </location>
</feature>
<name>A0AAN6W0K3_9PEZI</name>
<organism evidence="3 4">
    <name type="scientific">Triangularia setosa</name>
    <dbReference type="NCBI Taxonomy" id="2587417"/>
    <lineage>
        <taxon>Eukaryota</taxon>
        <taxon>Fungi</taxon>
        <taxon>Dikarya</taxon>
        <taxon>Ascomycota</taxon>
        <taxon>Pezizomycotina</taxon>
        <taxon>Sordariomycetes</taxon>
        <taxon>Sordariomycetidae</taxon>
        <taxon>Sordariales</taxon>
        <taxon>Podosporaceae</taxon>
        <taxon>Triangularia</taxon>
    </lineage>
</organism>
<keyword evidence="2" id="KW-0812">Transmembrane</keyword>
<feature type="compositionally biased region" description="Polar residues" evidence="1">
    <location>
        <begin position="244"/>
        <end position="254"/>
    </location>
</feature>
<feature type="region of interest" description="Disordered" evidence="1">
    <location>
        <begin position="39"/>
        <end position="124"/>
    </location>
</feature>
<feature type="region of interest" description="Disordered" evidence="1">
    <location>
        <begin position="284"/>
        <end position="368"/>
    </location>
</feature>
<evidence type="ECO:0000256" key="2">
    <source>
        <dbReference type="SAM" id="Phobius"/>
    </source>
</evidence>
<feature type="compositionally biased region" description="Pro residues" evidence="1">
    <location>
        <begin position="229"/>
        <end position="242"/>
    </location>
</feature>
<reference evidence="3" key="1">
    <citation type="journal article" date="2023" name="Mol. Phylogenet. Evol.">
        <title>Genome-scale phylogeny and comparative genomics of the fungal order Sordariales.</title>
        <authorList>
            <person name="Hensen N."/>
            <person name="Bonometti L."/>
            <person name="Westerberg I."/>
            <person name="Brannstrom I.O."/>
            <person name="Guillou S."/>
            <person name="Cros-Aarteil S."/>
            <person name="Calhoun S."/>
            <person name="Haridas S."/>
            <person name="Kuo A."/>
            <person name="Mondo S."/>
            <person name="Pangilinan J."/>
            <person name="Riley R."/>
            <person name="LaButti K."/>
            <person name="Andreopoulos B."/>
            <person name="Lipzen A."/>
            <person name="Chen C."/>
            <person name="Yan M."/>
            <person name="Daum C."/>
            <person name="Ng V."/>
            <person name="Clum A."/>
            <person name="Steindorff A."/>
            <person name="Ohm R.A."/>
            <person name="Martin F."/>
            <person name="Silar P."/>
            <person name="Natvig D.O."/>
            <person name="Lalanne C."/>
            <person name="Gautier V."/>
            <person name="Ament-Velasquez S.L."/>
            <person name="Kruys A."/>
            <person name="Hutchinson M.I."/>
            <person name="Powell A.J."/>
            <person name="Barry K."/>
            <person name="Miller A.N."/>
            <person name="Grigoriev I.V."/>
            <person name="Debuchy R."/>
            <person name="Gladieux P."/>
            <person name="Hiltunen Thoren M."/>
            <person name="Johannesson H."/>
        </authorList>
    </citation>
    <scope>NUCLEOTIDE SEQUENCE</scope>
    <source>
        <strain evidence="3">CBS 892.96</strain>
    </source>
</reference>
<feature type="compositionally biased region" description="Basic and acidic residues" evidence="1">
    <location>
        <begin position="106"/>
        <end position="120"/>
    </location>
</feature>
<feature type="region of interest" description="Disordered" evidence="1">
    <location>
        <begin position="1"/>
        <end position="25"/>
    </location>
</feature>